<dbReference type="InterPro" id="IPR006311">
    <property type="entry name" value="TAT_signal"/>
</dbReference>
<dbReference type="GO" id="GO:0030246">
    <property type="term" value="F:carbohydrate binding"/>
    <property type="evidence" value="ECO:0007669"/>
    <property type="project" value="InterPro"/>
</dbReference>
<evidence type="ECO:0000259" key="6">
    <source>
        <dbReference type="Pfam" id="PF04349"/>
    </source>
</evidence>
<dbReference type="FunFam" id="2.70.98.10:FF:000001">
    <property type="entry name" value="Glucans biosynthesis protein G"/>
    <property type="match status" value="1"/>
</dbReference>
<evidence type="ECO:0000256" key="4">
    <source>
        <dbReference type="ARBA" id="ARBA00022729"/>
    </source>
</evidence>
<dbReference type="InterPro" id="IPR014718">
    <property type="entry name" value="GH-type_carb-bd"/>
</dbReference>
<dbReference type="InterPro" id="IPR013783">
    <property type="entry name" value="Ig-like_fold"/>
</dbReference>
<dbReference type="Proteomes" id="UP000199647">
    <property type="component" value="Unassembled WGS sequence"/>
</dbReference>
<evidence type="ECO:0000313" key="8">
    <source>
        <dbReference type="Proteomes" id="UP000199647"/>
    </source>
</evidence>
<evidence type="ECO:0000313" key="7">
    <source>
        <dbReference type="EMBL" id="SEP74378.1"/>
    </source>
</evidence>
<accession>A0A1H9AEJ4</accession>
<dbReference type="SUPFAM" id="SSF74650">
    <property type="entry name" value="Galactose mutarotase-like"/>
    <property type="match status" value="1"/>
</dbReference>
<keyword evidence="8" id="KW-1185">Reference proteome</keyword>
<evidence type="ECO:0000256" key="3">
    <source>
        <dbReference type="ARBA" id="ARBA00009284"/>
    </source>
</evidence>
<name>A0A1H9AEJ4_9HYPH</name>
<dbReference type="PANTHER" id="PTHR30504:SF2">
    <property type="entry name" value="GLUCANS BIOSYNTHESIS PROTEIN G"/>
    <property type="match status" value="1"/>
</dbReference>
<dbReference type="Pfam" id="PF04349">
    <property type="entry name" value="MdoG"/>
    <property type="match status" value="1"/>
</dbReference>
<protein>
    <submittedName>
        <fullName evidence="7">Glucans biosynthesis protein</fullName>
    </submittedName>
</protein>
<evidence type="ECO:0000256" key="2">
    <source>
        <dbReference type="ARBA" id="ARBA00005001"/>
    </source>
</evidence>
<dbReference type="PROSITE" id="PS51318">
    <property type="entry name" value="TAT"/>
    <property type="match status" value="1"/>
</dbReference>
<reference evidence="7 8" key="1">
    <citation type="submission" date="2016-10" db="EMBL/GenBank/DDBJ databases">
        <authorList>
            <person name="de Groot N.N."/>
        </authorList>
    </citation>
    <scope>NUCLEOTIDE SEQUENCE [LARGE SCALE GENOMIC DNA]</scope>
    <source>
        <strain evidence="7 8">A52C2</strain>
    </source>
</reference>
<dbReference type="PANTHER" id="PTHR30504">
    <property type="entry name" value="GLUCANS BIOSYNTHESIS PROTEIN"/>
    <property type="match status" value="1"/>
</dbReference>
<dbReference type="STRING" id="1855383.SAMN05216548_101390"/>
<comment type="similarity">
    <text evidence="3">Belongs to the OpgD/OpgG family.</text>
</comment>
<keyword evidence="4" id="KW-0732">Signal</keyword>
<dbReference type="SUPFAM" id="SSF81296">
    <property type="entry name" value="E set domains"/>
    <property type="match status" value="1"/>
</dbReference>
<sequence length="531" mass="59556">MGKLIVSDEISKMPDGQMDRRTFVQGVASLAAAGTLATVTSARAQTPSPVQVGLGQAVPFDHAWLLRQAQQLSTQPYKDPASTLPDALGDLSYDQYRDIRFKPEARIWAGDNLPFELDLFHEGFMFKNRVEISLVEKGMAQTIQYSPNLFTFGPSVKQPTDTQNLAFSGFRVRSQINNPNVWDEFLVFQGASYMRAVGKNQTYGLSSRGLALKTAEPEGEEFPAFTHFWIERPAGNSPVLVIHALLDSPSTTGAYRFSVRPGDETNVDVEAAIYPRSALNSFGMAPLTSMFLFDDTYRASFDDYRTAVHDSDGLQMQTGAGEWLWRPLANPAELQISAFQDVSPRGFGLMQRSRRFQDYEDLEARYERRPSLWVEPIGDWAEGRVELVEIPTQMEIHDNIVAYWRPNNPVGAGGPFTFSYRTRWLNTVNPPPELMTVAATRAGLTIDGKRRIFQIDFAGKNAASPQGVSIDVTTSVGKILNPVLQSNPYDQTLRVSFELDNDNKPLAELRVRLMADNKAISETWLYRWTKR</sequence>
<keyword evidence="5" id="KW-0574">Periplasm</keyword>
<dbReference type="PIRSF" id="PIRSF006281">
    <property type="entry name" value="MdoG"/>
    <property type="match status" value="1"/>
</dbReference>
<dbReference type="GO" id="GO:0003824">
    <property type="term" value="F:catalytic activity"/>
    <property type="evidence" value="ECO:0007669"/>
    <property type="project" value="InterPro"/>
</dbReference>
<dbReference type="GO" id="GO:0030288">
    <property type="term" value="C:outer membrane-bounded periplasmic space"/>
    <property type="evidence" value="ECO:0007669"/>
    <property type="project" value="TreeGrafter"/>
</dbReference>
<dbReference type="EMBL" id="FOFG01000001">
    <property type="protein sequence ID" value="SEP74378.1"/>
    <property type="molecule type" value="Genomic_DNA"/>
</dbReference>
<dbReference type="UniPathway" id="UPA00637"/>
<comment type="subcellular location">
    <subcellularLocation>
        <location evidence="1">Periplasm</location>
    </subcellularLocation>
</comment>
<organism evidence="7 8">
    <name type="scientific">Faunimonas pinastri</name>
    <dbReference type="NCBI Taxonomy" id="1855383"/>
    <lineage>
        <taxon>Bacteria</taxon>
        <taxon>Pseudomonadati</taxon>
        <taxon>Pseudomonadota</taxon>
        <taxon>Alphaproteobacteria</taxon>
        <taxon>Hyphomicrobiales</taxon>
        <taxon>Afifellaceae</taxon>
        <taxon>Faunimonas</taxon>
    </lineage>
</organism>
<feature type="domain" description="Glucan biosynthesis periplasmic MdoG C-terminal" evidence="6">
    <location>
        <begin position="60"/>
        <end position="528"/>
    </location>
</feature>
<dbReference type="AlphaFoldDB" id="A0A1H9AEJ4"/>
<dbReference type="Gene3D" id="2.70.98.10">
    <property type="match status" value="1"/>
</dbReference>
<dbReference type="InterPro" id="IPR011013">
    <property type="entry name" value="Gal_mutarotase_sf_dom"/>
</dbReference>
<dbReference type="GO" id="GO:0051274">
    <property type="term" value="P:beta-glucan biosynthetic process"/>
    <property type="evidence" value="ECO:0007669"/>
    <property type="project" value="TreeGrafter"/>
</dbReference>
<dbReference type="Gene3D" id="2.60.40.10">
    <property type="entry name" value="Immunoglobulins"/>
    <property type="match status" value="1"/>
</dbReference>
<dbReference type="InterPro" id="IPR007444">
    <property type="entry name" value="Glucan_biosyn_MdoG_C"/>
</dbReference>
<dbReference type="InterPro" id="IPR014756">
    <property type="entry name" value="Ig_E-set"/>
</dbReference>
<evidence type="ECO:0000256" key="5">
    <source>
        <dbReference type="ARBA" id="ARBA00022764"/>
    </source>
</evidence>
<dbReference type="InterPro" id="IPR014438">
    <property type="entry name" value="Glucan_biosyn_MdoG/MdoD"/>
</dbReference>
<gene>
    <name evidence="7" type="ORF">SAMN05216548_101390</name>
</gene>
<comment type="pathway">
    <text evidence="2">Glycan metabolism; osmoregulated periplasmic glucan (OPG) biosynthesis.</text>
</comment>
<proteinExistence type="inferred from homology"/>
<evidence type="ECO:0000256" key="1">
    <source>
        <dbReference type="ARBA" id="ARBA00004418"/>
    </source>
</evidence>